<feature type="transmembrane region" description="Helical" evidence="7">
    <location>
        <begin position="115"/>
        <end position="134"/>
    </location>
</feature>
<evidence type="ECO:0000256" key="4">
    <source>
        <dbReference type="ARBA" id="ARBA00022989"/>
    </source>
</evidence>
<comment type="similarity">
    <text evidence="2">Belongs to the TMEM14 family.</text>
</comment>
<dbReference type="EMBL" id="HBFB01019460">
    <property type="protein sequence ID" value="CAD8682901.1"/>
    <property type="molecule type" value="Transcribed_RNA"/>
</dbReference>
<dbReference type="GO" id="GO:0009706">
    <property type="term" value="C:chloroplast inner membrane"/>
    <property type="evidence" value="ECO:0007669"/>
    <property type="project" value="TreeGrafter"/>
</dbReference>
<organism evidence="8">
    <name type="scientific">Chlamydomonas leiostraca</name>
    <dbReference type="NCBI Taxonomy" id="1034604"/>
    <lineage>
        <taxon>Eukaryota</taxon>
        <taxon>Viridiplantae</taxon>
        <taxon>Chlorophyta</taxon>
        <taxon>core chlorophytes</taxon>
        <taxon>Chlorophyceae</taxon>
        <taxon>CS clade</taxon>
        <taxon>Chlamydomonadales</taxon>
        <taxon>Chlamydomonadaceae</taxon>
        <taxon>Chlamydomonas</taxon>
    </lineage>
</organism>
<feature type="transmembrane region" description="Helical" evidence="7">
    <location>
        <begin position="140"/>
        <end position="157"/>
    </location>
</feature>
<evidence type="ECO:0000313" key="8">
    <source>
        <dbReference type="EMBL" id="CAD8682901.1"/>
    </source>
</evidence>
<proteinExistence type="inferred from homology"/>
<accession>A0A7S0WTC3</accession>
<dbReference type="InterPro" id="IPR005349">
    <property type="entry name" value="TMEM14"/>
</dbReference>
<protein>
    <recommendedName>
        <fullName evidence="9">Transmembrane protein 14C</fullName>
    </recommendedName>
</protein>
<gene>
    <name evidence="8" type="ORF">CLEI1391_LOCUS10918</name>
</gene>
<dbReference type="Gene3D" id="1.10.10.1740">
    <property type="entry name" value="Transmembrane protein 14-like"/>
    <property type="match status" value="1"/>
</dbReference>
<dbReference type="InterPro" id="IPR044890">
    <property type="entry name" value="TMEM14_sf"/>
</dbReference>
<comment type="subcellular location">
    <subcellularLocation>
        <location evidence="1">Membrane</location>
    </subcellularLocation>
</comment>
<keyword evidence="3 7" id="KW-0812">Transmembrane</keyword>
<reference evidence="8" key="1">
    <citation type="submission" date="2021-01" db="EMBL/GenBank/DDBJ databases">
        <authorList>
            <person name="Corre E."/>
            <person name="Pelletier E."/>
            <person name="Niang G."/>
            <person name="Scheremetjew M."/>
            <person name="Finn R."/>
            <person name="Kale V."/>
            <person name="Holt S."/>
            <person name="Cochrane G."/>
            <person name="Meng A."/>
            <person name="Brown T."/>
            <person name="Cohen L."/>
        </authorList>
    </citation>
    <scope>NUCLEOTIDE SEQUENCE</scope>
    <source>
        <strain evidence="8">SAG 11-49</strain>
    </source>
</reference>
<feature type="transmembrane region" description="Helical" evidence="7">
    <location>
        <begin position="166"/>
        <end position="185"/>
    </location>
</feature>
<sequence length="188" mass="18047">MLSVKSNMGTRSGLLQARSSAVPGLLNVPPRPAVTLSSPAQRLQAAPQHPRPILARAGGDGGSGSGSGGSGGSSGGSGGSGSEGAHPMRPWTFAFAVFLAVGGAMGYVKQGSTKSLGGGLSGALILALAARAMVGPGAAAGARVGLGVCALLAAFFVSRYARTKKVFPAGVGAGLSLGMVAGYVAGGL</sequence>
<evidence type="ECO:0000256" key="1">
    <source>
        <dbReference type="ARBA" id="ARBA00004370"/>
    </source>
</evidence>
<keyword evidence="4 7" id="KW-1133">Transmembrane helix</keyword>
<evidence type="ECO:0000256" key="7">
    <source>
        <dbReference type="SAM" id="Phobius"/>
    </source>
</evidence>
<dbReference type="AlphaFoldDB" id="A0A7S0WTC3"/>
<feature type="compositionally biased region" description="Gly residues" evidence="6">
    <location>
        <begin position="58"/>
        <end position="82"/>
    </location>
</feature>
<name>A0A7S0WTC3_9CHLO</name>
<keyword evidence="5 7" id="KW-0472">Membrane</keyword>
<evidence type="ECO:0000256" key="2">
    <source>
        <dbReference type="ARBA" id="ARBA00007590"/>
    </source>
</evidence>
<dbReference type="Pfam" id="PF03647">
    <property type="entry name" value="Tmemb_14"/>
    <property type="match status" value="1"/>
</dbReference>
<feature type="transmembrane region" description="Helical" evidence="7">
    <location>
        <begin position="91"/>
        <end position="108"/>
    </location>
</feature>
<evidence type="ECO:0000256" key="5">
    <source>
        <dbReference type="ARBA" id="ARBA00023136"/>
    </source>
</evidence>
<evidence type="ECO:0008006" key="9">
    <source>
        <dbReference type="Google" id="ProtNLM"/>
    </source>
</evidence>
<feature type="region of interest" description="Disordered" evidence="6">
    <location>
        <begin position="23"/>
        <end position="84"/>
    </location>
</feature>
<dbReference type="GO" id="GO:0015245">
    <property type="term" value="F:fatty acid transmembrane transporter activity"/>
    <property type="evidence" value="ECO:0007669"/>
    <property type="project" value="TreeGrafter"/>
</dbReference>
<evidence type="ECO:0000256" key="6">
    <source>
        <dbReference type="SAM" id="MobiDB-lite"/>
    </source>
</evidence>
<dbReference type="PANTHER" id="PTHR12668">
    <property type="entry name" value="TRANSMEMBRANE PROTEIN 14, 15"/>
    <property type="match status" value="1"/>
</dbReference>
<dbReference type="PANTHER" id="PTHR12668:SF43">
    <property type="entry name" value="TRANSMEMBRANE PROTEIN 14 HOMOLOG"/>
    <property type="match status" value="1"/>
</dbReference>
<evidence type="ECO:0000256" key="3">
    <source>
        <dbReference type="ARBA" id="ARBA00022692"/>
    </source>
</evidence>